<evidence type="ECO:0000313" key="8">
    <source>
        <dbReference type="Proteomes" id="UP001152523"/>
    </source>
</evidence>
<dbReference type="PANTHER" id="PTHR22849:SF132">
    <property type="entry name" value="E3 UBIQUITIN-PROTEIN LIGASE PUB23"/>
    <property type="match status" value="1"/>
</dbReference>
<dbReference type="InterPro" id="IPR045210">
    <property type="entry name" value="RING-Ubox_PUB"/>
</dbReference>
<keyword evidence="8" id="KW-1185">Reference proteome</keyword>
<accession>A0AAV0CIU0</accession>
<dbReference type="Pfam" id="PF04564">
    <property type="entry name" value="U-box"/>
    <property type="match status" value="1"/>
</dbReference>
<dbReference type="InterPro" id="IPR003613">
    <property type="entry name" value="Ubox_domain"/>
</dbReference>
<keyword evidence="4 5" id="KW-0833">Ubl conjugation pathway</keyword>
<protein>
    <recommendedName>
        <fullName evidence="5 6">U-box domain-containing protein</fullName>
        <ecNumber evidence="5">2.3.2.27</ecNumber>
    </recommendedName>
    <alternativeName>
        <fullName evidence="5">RING-type E3 ubiquitin transferase PUB</fullName>
    </alternativeName>
</protein>
<organism evidence="7 8">
    <name type="scientific">Cuscuta epithymum</name>
    <dbReference type="NCBI Taxonomy" id="186058"/>
    <lineage>
        <taxon>Eukaryota</taxon>
        <taxon>Viridiplantae</taxon>
        <taxon>Streptophyta</taxon>
        <taxon>Embryophyta</taxon>
        <taxon>Tracheophyta</taxon>
        <taxon>Spermatophyta</taxon>
        <taxon>Magnoliopsida</taxon>
        <taxon>eudicotyledons</taxon>
        <taxon>Gunneridae</taxon>
        <taxon>Pentapetalae</taxon>
        <taxon>asterids</taxon>
        <taxon>lamiids</taxon>
        <taxon>Solanales</taxon>
        <taxon>Convolvulaceae</taxon>
        <taxon>Cuscuteae</taxon>
        <taxon>Cuscuta</taxon>
        <taxon>Cuscuta subgen. Cuscuta</taxon>
    </lineage>
</organism>
<evidence type="ECO:0000256" key="5">
    <source>
        <dbReference type="RuleBase" id="RU369093"/>
    </source>
</evidence>
<comment type="function">
    <text evidence="5">Functions as an E3 ubiquitin ligase.</text>
</comment>
<dbReference type="SUPFAM" id="SSF57850">
    <property type="entry name" value="RING/U-box"/>
    <property type="match status" value="1"/>
</dbReference>
<dbReference type="InterPro" id="IPR058678">
    <property type="entry name" value="ARM_PUB"/>
</dbReference>
<proteinExistence type="predicted"/>
<dbReference type="SMART" id="SM00504">
    <property type="entry name" value="Ubox"/>
    <property type="match status" value="1"/>
</dbReference>
<evidence type="ECO:0000259" key="6">
    <source>
        <dbReference type="PROSITE" id="PS51698"/>
    </source>
</evidence>
<feature type="domain" description="U-box" evidence="6">
    <location>
        <begin position="5"/>
        <end position="80"/>
    </location>
</feature>
<dbReference type="FunFam" id="3.30.40.10:FF:000437">
    <property type="entry name" value="RING-type E3 ubiquitin transferase"/>
    <property type="match status" value="1"/>
</dbReference>
<dbReference type="Gene3D" id="3.30.40.10">
    <property type="entry name" value="Zinc/RING finger domain, C3HC4 (zinc finger)"/>
    <property type="match status" value="1"/>
</dbReference>
<name>A0AAV0CIU0_9ASTE</name>
<dbReference type="AlphaFoldDB" id="A0AAV0CIU0"/>
<dbReference type="SUPFAM" id="SSF48371">
    <property type="entry name" value="ARM repeat"/>
    <property type="match status" value="1"/>
</dbReference>
<evidence type="ECO:0000256" key="3">
    <source>
        <dbReference type="ARBA" id="ARBA00022679"/>
    </source>
</evidence>
<dbReference type="Proteomes" id="UP001152523">
    <property type="component" value="Unassembled WGS sequence"/>
</dbReference>
<reference evidence="7" key="1">
    <citation type="submission" date="2022-07" db="EMBL/GenBank/DDBJ databases">
        <authorList>
            <person name="Macas J."/>
            <person name="Novak P."/>
            <person name="Neumann P."/>
        </authorList>
    </citation>
    <scope>NUCLEOTIDE SEQUENCE</scope>
</reference>
<evidence type="ECO:0000256" key="2">
    <source>
        <dbReference type="ARBA" id="ARBA00004906"/>
    </source>
</evidence>
<gene>
    <name evidence="7" type="ORF">CEPIT_LOCUS6623</name>
</gene>
<evidence type="ECO:0000256" key="4">
    <source>
        <dbReference type="ARBA" id="ARBA00022786"/>
    </source>
</evidence>
<dbReference type="CDD" id="cd16664">
    <property type="entry name" value="RING-Ubox_PUB"/>
    <property type="match status" value="1"/>
</dbReference>
<dbReference type="GO" id="GO:0061630">
    <property type="term" value="F:ubiquitin protein ligase activity"/>
    <property type="evidence" value="ECO:0007669"/>
    <property type="project" value="UniProtKB-UniRule"/>
</dbReference>
<dbReference type="EMBL" id="CAMAPF010000033">
    <property type="protein sequence ID" value="CAH9078859.1"/>
    <property type="molecule type" value="Genomic_DNA"/>
</dbReference>
<dbReference type="InterPro" id="IPR045185">
    <property type="entry name" value="PUB22/23/24-like"/>
</dbReference>
<sequence>MEEVDVPPYFLCPISLEIMKDPVTISTGITYDRKNIENWIFSVKKTSCPVTQQPVSDNELIPNVTLRRVIQSWCTLHASLGVERFPTPRPLVSNSHISKLLREASSSPETRVKCLQDLKSIASQNEANKRGMENAGVPEFLASIINSGEDLTQTEDALCLINNLGLSETSLRMILGRDTVFINALVSAMQRGTYETRFYAVNLLKSMLAFAEPFQLTSLDARFFRELVLVLRENFSQKASKCVLQILTAVCHKGRNRIRVAEAGAAAVLIDLLLDSSDRRCCESSLVILEQLCQCAEGRAELLKHAAGLAVVSKKILRVSQLASEKSVRILYSVSRFSGSPGVVQEMLQLGVAAKLCMVLQIDCGSKIKERAADILKMHAKEWKNSQQCVPLLALIYPTQSHGR</sequence>
<dbReference type="InterPro" id="IPR011989">
    <property type="entry name" value="ARM-like"/>
</dbReference>
<dbReference type="Gene3D" id="1.25.10.10">
    <property type="entry name" value="Leucine-rich Repeat Variant"/>
    <property type="match status" value="1"/>
</dbReference>
<dbReference type="Pfam" id="PF25598">
    <property type="entry name" value="ARM_PUB"/>
    <property type="match status" value="1"/>
</dbReference>
<dbReference type="InterPro" id="IPR016024">
    <property type="entry name" value="ARM-type_fold"/>
</dbReference>
<dbReference type="EC" id="2.3.2.27" evidence="5"/>
<comment type="catalytic activity">
    <reaction evidence="1 5">
        <text>S-ubiquitinyl-[E2 ubiquitin-conjugating enzyme]-L-cysteine + [acceptor protein]-L-lysine = [E2 ubiquitin-conjugating enzyme]-L-cysteine + N(6)-ubiquitinyl-[acceptor protein]-L-lysine.</text>
        <dbReference type="EC" id="2.3.2.27"/>
    </reaction>
</comment>
<comment type="pathway">
    <text evidence="2 5">Protein modification; protein ubiquitination.</text>
</comment>
<comment type="caution">
    <text evidence="7">The sequence shown here is derived from an EMBL/GenBank/DDBJ whole genome shotgun (WGS) entry which is preliminary data.</text>
</comment>
<dbReference type="PROSITE" id="PS51698">
    <property type="entry name" value="U_BOX"/>
    <property type="match status" value="1"/>
</dbReference>
<keyword evidence="3 5" id="KW-0808">Transferase</keyword>
<evidence type="ECO:0000256" key="1">
    <source>
        <dbReference type="ARBA" id="ARBA00000900"/>
    </source>
</evidence>
<dbReference type="InterPro" id="IPR013083">
    <property type="entry name" value="Znf_RING/FYVE/PHD"/>
</dbReference>
<evidence type="ECO:0000313" key="7">
    <source>
        <dbReference type="EMBL" id="CAH9078859.1"/>
    </source>
</evidence>
<dbReference type="GO" id="GO:0006952">
    <property type="term" value="P:defense response"/>
    <property type="evidence" value="ECO:0007669"/>
    <property type="project" value="UniProtKB-ARBA"/>
</dbReference>
<dbReference type="PANTHER" id="PTHR22849">
    <property type="entry name" value="WDSAM1 PROTEIN"/>
    <property type="match status" value="1"/>
</dbReference>
<dbReference type="GO" id="GO:0016567">
    <property type="term" value="P:protein ubiquitination"/>
    <property type="evidence" value="ECO:0007669"/>
    <property type="project" value="UniProtKB-UniRule"/>
</dbReference>